<dbReference type="RefSeq" id="WP_379901281.1">
    <property type="nucleotide sequence ID" value="NZ_JBHULM010000007.1"/>
</dbReference>
<proteinExistence type="predicted"/>
<gene>
    <name evidence="4" type="ORF">ACFSSB_04175</name>
</gene>
<dbReference type="Gene3D" id="1.10.238.10">
    <property type="entry name" value="EF-hand"/>
    <property type="match status" value="1"/>
</dbReference>
<dbReference type="SUPFAM" id="SSF47473">
    <property type="entry name" value="EF-hand"/>
    <property type="match status" value="1"/>
</dbReference>
<feature type="domain" description="EF-hand" evidence="3">
    <location>
        <begin position="57"/>
        <end position="92"/>
    </location>
</feature>
<evidence type="ECO:0000256" key="2">
    <source>
        <dbReference type="SAM" id="SignalP"/>
    </source>
</evidence>
<dbReference type="InterPro" id="IPR011992">
    <property type="entry name" value="EF-hand-dom_pair"/>
</dbReference>
<evidence type="ECO:0000256" key="1">
    <source>
        <dbReference type="SAM" id="MobiDB-lite"/>
    </source>
</evidence>
<dbReference type="InterPro" id="IPR018247">
    <property type="entry name" value="EF_Hand_1_Ca_BS"/>
</dbReference>
<reference evidence="5" key="1">
    <citation type="journal article" date="2019" name="Int. J. Syst. Evol. Microbiol.">
        <title>The Global Catalogue of Microorganisms (GCM) 10K type strain sequencing project: providing services to taxonomists for standard genome sequencing and annotation.</title>
        <authorList>
            <consortium name="The Broad Institute Genomics Platform"/>
            <consortium name="The Broad Institute Genome Sequencing Center for Infectious Disease"/>
            <person name="Wu L."/>
            <person name="Ma J."/>
        </authorList>
    </citation>
    <scope>NUCLEOTIDE SEQUENCE [LARGE SCALE GENOMIC DNA]</scope>
    <source>
        <strain evidence="5">KCTC 42808</strain>
    </source>
</reference>
<evidence type="ECO:0000259" key="3">
    <source>
        <dbReference type="PROSITE" id="PS50222"/>
    </source>
</evidence>
<feature type="compositionally biased region" description="Basic and acidic residues" evidence="1">
    <location>
        <begin position="49"/>
        <end position="76"/>
    </location>
</feature>
<evidence type="ECO:0000313" key="5">
    <source>
        <dbReference type="Proteomes" id="UP001597467"/>
    </source>
</evidence>
<dbReference type="PROSITE" id="PS50222">
    <property type="entry name" value="EF_HAND_2"/>
    <property type="match status" value="1"/>
</dbReference>
<dbReference type="InterPro" id="IPR002048">
    <property type="entry name" value="EF_hand_dom"/>
</dbReference>
<organism evidence="4 5">
    <name type="scientific">Lacinutrix gracilariae</name>
    <dbReference type="NCBI Taxonomy" id="1747198"/>
    <lineage>
        <taxon>Bacteria</taxon>
        <taxon>Pseudomonadati</taxon>
        <taxon>Bacteroidota</taxon>
        <taxon>Flavobacteriia</taxon>
        <taxon>Flavobacteriales</taxon>
        <taxon>Flavobacteriaceae</taxon>
        <taxon>Lacinutrix</taxon>
    </lineage>
</organism>
<keyword evidence="5" id="KW-1185">Reference proteome</keyword>
<protein>
    <submittedName>
        <fullName evidence="4">EF-hand domain-containing protein</fullName>
    </submittedName>
</protein>
<name>A0ABW5K0V9_9FLAO</name>
<dbReference type="Pfam" id="PF13202">
    <property type="entry name" value="EF-hand_5"/>
    <property type="match status" value="1"/>
</dbReference>
<comment type="caution">
    <text evidence="4">The sequence shown here is derived from an EMBL/GenBank/DDBJ whole genome shotgun (WGS) entry which is preliminary data.</text>
</comment>
<feature type="region of interest" description="Disordered" evidence="1">
    <location>
        <begin position="48"/>
        <end position="94"/>
    </location>
</feature>
<keyword evidence="2" id="KW-0732">Signal</keyword>
<sequence>MKSNTFKTVVFVFTLTVCMTSTSFAQSQDRQQRTPPTFSEMLEQMDANEDGKLAEDEVKGPLKDEFSTIDTDKDGYISEEEMENAPKPQRRGRK</sequence>
<dbReference type="Proteomes" id="UP001597467">
    <property type="component" value="Unassembled WGS sequence"/>
</dbReference>
<dbReference type="PROSITE" id="PS00018">
    <property type="entry name" value="EF_HAND_1"/>
    <property type="match status" value="1"/>
</dbReference>
<feature type="signal peptide" evidence="2">
    <location>
        <begin position="1"/>
        <end position="25"/>
    </location>
</feature>
<accession>A0ABW5K0V9</accession>
<evidence type="ECO:0000313" key="4">
    <source>
        <dbReference type="EMBL" id="MFD2541505.1"/>
    </source>
</evidence>
<dbReference type="EMBL" id="JBHULM010000007">
    <property type="protein sequence ID" value="MFD2541505.1"/>
    <property type="molecule type" value="Genomic_DNA"/>
</dbReference>
<feature type="chain" id="PRO_5046952051" evidence="2">
    <location>
        <begin position="26"/>
        <end position="94"/>
    </location>
</feature>